<dbReference type="FunCoup" id="A0A067R8T8">
    <property type="interactions" value="1217"/>
</dbReference>
<dbReference type="PRINTS" id="PR00942">
    <property type="entry name" value="CUATPASEI"/>
</dbReference>
<feature type="transmembrane region" description="Helical" evidence="17">
    <location>
        <begin position="315"/>
        <end position="335"/>
    </location>
</feature>
<dbReference type="SUPFAM" id="SSF55008">
    <property type="entry name" value="HMA, heavy metal-associated domain"/>
    <property type="match status" value="3"/>
</dbReference>
<keyword evidence="9" id="KW-0187">Copper transport</keyword>
<evidence type="ECO:0000256" key="17">
    <source>
        <dbReference type="RuleBase" id="RU362081"/>
    </source>
</evidence>
<keyword evidence="5 17" id="KW-0812">Transmembrane</keyword>
<dbReference type="InterPro" id="IPR036163">
    <property type="entry name" value="HMA_dom_sf"/>
</dbReference>
<dbReference type="PANTHER" id="PTHR43520:SF8">
    <property type="entry name" value="P-TYPE CU(+) TRANSPORTER"/>
    <property type="match status" value="1"/>
</dbReference>
<dbReference type="EMBL" id="KK852809">
    <property type="protein sequence ID" value="KDR16008.1"/>
    <property type="molecule type" value="Genomic_DNA"/>
</dbReference>
<keyword evidence="11" id="KW-0460">Magnesium</keyword>
<dbReference type="Proteomes" id="UP000027135">
    <property type="component" value="Unassembled WGS sequence"/>
</dbReference>
<keyword evidence="16 17" id="KW-0472">Membrane</keyword>
<keyword evidence="14" id="KW-0186">Copper</keyword>
<evidence type="ECO:0000313" key="20">
    <source>
        <dbReference type="Proteomes" id="UP000027135"/>
    </source>
</evidence>
<dbReference type="PRINTS" id="PR00943">
    <property type="entry name" value="CUATPASE"/>
</dbReference>
<comment type="subcellular location">
    <subcellularLocation>
        <location evidence="1">Golgi apparatus</location>
        <location evidence="1">trans-Golgi network membrane</location>
        <topology evidence="1">Multi-pass membrane protein</topology>
    </subcellularLocation>
    <subcellularLocation>
        <location evidence="17">Membrane</location>
    </subcellularLocation>
</comment>
<dbReference type="NCBIfam" id="TIGR00003">
    <property type="entry name" value="copper ion binding protein"/>
    <property type="match status" value="3"/>
</dbReference>
<dbReference type="InterPro" id="IPR001757">
    <property type="entry name" value="P_typ_ATPase"/>
</dbReference>
<keyword evidence="7" id="KW-0677">Repeat</keyword>
<dbReference type="PROSITE" id="PS01047">
    <property type="entry name" value="HMA_1"/>
    <property type="match status" value="2"/>
</dbReference>
<dbReference type="FunFam" id="3.40.1110.10:FF:000023">
    <property type="entry name" value="Copper-transporting ATPase 1, putative"/>
    <property type="match status" value="1"/>
</dbReference>
<evidence type="ECO:0000256" key="11">
    <source>
        <dbReference type="ARBA" id="ARBA00022842"/>
    </source>
</evidence>
<dbReference type="Gene3D" id="3.30.70.100">
    <property type="match status" value="3"/>
</dbReference>
<feature type="transmembrane region" description="Helical" evidence="17">
    <location>
        <begin position="393"/>
        <end position="416"/>
    </location>
</feature>
<feature type="transmembrane region" description="Helical" evidence="17">
    <location>
        <begin position="359"/>
        <end position="381"/>
    </location>
</feature>
<dbReference type="InterPro" id="IPR018303">
    <property type="entry name" value="ATPase_P-typ_P_site"/>
</dbReference>
<evidence type="ECO:0000256" key="5">
    <source>
        <dbReference type="ARBA" id="ARBA00022692"/>
    </source>
</evidence>
<dbReference type="GO" id="GO:0043682">
    <property type="term" value="F:P-type divalent copper transporter activity"/>
    <property type="evidence" value="ECO:0007669"/>
    <property type="project" value="TreeGrafter"/>
</dbReference>
<evidence type="ECO:0000256" key="16">
    <source>
        <dbReference type="ARBA" id="ARBA00023136"/>
    </source>
</evidence>
<evidence type="ECO:0000256" key="15">
    <source>
        <dbReference type="ARBA" id="ARBA00023065"/>
    </source>
</evidence>
<dbReference type="PROSITE" id="PS00154">
    <property type="entry name" value="ATPASE_E1_E2"/>
    <property type="match status" value="1"/>
</dbReference>
<dbReference type="NCBIfam" id="TIGR01525">
    <property type="entry name" value="ATPase-IB_hvy"/>
    <property type="match status" value="1"/>
</dbReference>
<evidence type="ECO:0000313" key="19">
    <source>
        <dbReference type="EMBL" id="KDR16008.1"/>
    </source>
</evidence>
<dbReference type="SUPFAM" id="SSF56784">
    <property type="entry name" value="HAD-like"/>
    <property type="match status" value="1"/>
</dbReference>
<dbReference type="SFLD" id="SFLDS00003">
    <property type="entry name" value="Haloacid_Dehalogenase"/>
    <property type="match status" value="1"/>
</dbReference>
<feature type="transmembrane region" description="Helical" evidence="17">
    <location>
        <begin position="582"/>
        <end position="607"/>
    </location>
</feature>
<dbReference type="SFLD" id="SFLDG00002">
    <property type="entry name" value="C1.7:_P-type_atpase_like"/>
    <property type="match status" value="1"/>
</dbReference>
<evidence type="ECO:0000256" key="9">
    <source>
        <dbReference type="ARBA" id="ARBA00022796"/>
    </source>
</evidence>
<dbReference type="PANTHER" id="PTHR43520">
    <property type="entry name" value="ATP7, ISOFORM B"/>
    <property type="match status" value="1"/>
</dbReference>
<keyword evidence="6 17" id="KW-0479">Metal-binding</keyword>
<accession>A0A067R8T8</accession>
<dbReference type="InterPro" id="IPR006122">
    <property type="entry name" value="HMA_Cu_ion-bd"/>
</dbReference>
<dbReference type="FunFam" id="3.30.70.100:FF:000001">
    <property type="entry name" value="ATPase copper transporting beta"/>
    <property type="match status" value="3"/>
</dbReference>
<dbReference type="InterPro" id="IPR023214">
    <property type="entry name" value="HAD_sf"/>
</dbReference>
<keyword evidence="13 17" id="KW-1133">Transmembrane helix</keyword>
<dbReference type="InterPro" id="IPR036412">
    <property type="entry name" value="HAD-like_sf"/>
</dbReference>
<keyword evidence="10 17" id="KW-0067">ATP-binding</keyword>
<dbReference type="SUPFAM" id="SSF81653">
    <property type="entry name" value="Calcium ATPase, transduction domain A"/>
    <property type="match status" value="1"/>
</dbReference>
<dbReference type="GO" id="GO:0016020">
    <property type="term" value="C:membrane"/>
    <property type="evidence" value="ECO:0007669"/>
    <property type="project" value="UniProtKB-SubCell"/>
</dbReference>
<dbReference type="InterPro" id="IPR044492">
    <property type="entry name" value="P_typ_ATPase_HD_dom"/>
</dbReference>
<keyword evidence="15" id="KW-0406">Ion transport</keyword>
<keyword evidence="20" id="KW-1185">Reference proteome</keyword>
<dbReference type="GO" id="GO:0055070">
    <property type="term" value="P:copper ion homeostasis"/>
    <property type="evidence" value="ECO:0007669"/>
    <property type="project" value="TreeGrafter"/>
</dbReference>
<comment type="similarity">
    <text evidence="2 17">Belongs to the cation transport ATPase (P-type) (TC 3.A.3) family. Type IB subfamily.</text>
</comment>
<feature type="transmembrane region" description="Helical" evidence="17">
    <location>
        <begin position="1020"/>
        <end position="1042"/>
    </location>
</feature>
<sequence>MVVVYLQVSLEKKVAYIRYNLSVTNPQVLCSAIEDMGFDAFLPPSSDVVTCRLHVDGMTCISCVNSIESVILEKTGVNRVKVDLEKKEAVVTFCPSILSASQIAEFICDMGFDAFVKDGDRIQENGAIGKKIAKAVPSVNHGDGDVTDDAYLDKCFIHIKGMTCASCVAAIEKNCRKIYGVRDILIALLAAKAEVKFDPSCIQPVDIAASISDLGFPATVIQEPGTGEGEVELRISGMTCSSCVNKIETTVKKLKGVYSASVALTTQRGRFHYDTELTGPRDIVEAIQRLGFIGTSLLKMCHYCYREDIKKWRTAFLVSLIFGLPCMLAMTYFMMRMSLGHVSHSEMCCIIPGLSWENLILFIFSTPVQFFGGWHFYIQAWRALRHHTTNMDVLISMTTTISYIYSVAVLLAAVFMKQNSSPQTFFDTPPMLLVFISLGRWLEHVAKGKTSEALSKLLSLKATDAVLVTVGPNFETQSEKLISVDLVQRGDILKVVPGAKVPVDGKVVFGSSMCDESLITGESMPVAKKKGSVVIGGSINQNGLLLMKATHTGEATTLAQIVRLVEEAQTSKAPIQQLADRIAGYFVPFVIFVSSVTLIGWTVSGFLDLAHLPLTEEEKIGFNREEIIFQYAFRCALSVLAIACPCALGLATPTAVMVGTGVGALNGILIKGAEPLENAHKVKSVVFDKTGTVTYGVPMVSRITIFVDEKLCSLAKLLAIIGTAEVNSEHPIASAIVKYVKETIGTDVSGQCSNFQAIPGCGLKCSVSNIDSMLAYAARSEKLINYANQSRNISSGNFIVNGVIIEVVQSLLGSQEKQMIELHQLLNVDNGHVTETEQYEVLIGNREWMRRNAVNVPHEVDTRMIDEEELGRTAVICAVNGVLVAMVSVADMVKPEAHLAVYTLKRMGLEVILLTGDNRKTATSIARQVGISRVFAEVLPSHKVAKIQRLQEQGYRVAMVGDGVNDSPALAQSDVGIAISSGTDVAVEAADVVLMRNDLLDVIGCLDLSRKTVRRIRLNFLFASMYNLVGIPIAAGVFSPFGFILQPWMASAAMALSSVSVVASSLLLKLYRKPTRGSLQTSEYLAAIEARNAALQELDSISVHRGLDDIEKPTFSRSTSSTISR</sequence>
<keyword evidence="12" id="KW-1278">Translocase</keyword>
<dbReference type="FunFam" id="2.70.150.10:FF:000002">
    <property type="entry name" value="Copper-transporting ATPase 1, putative"/>
    <property type="match status" value="1"/>
</dbReference>
<dbReference type="STRING" id="136037.A0A067R8T8"/>
<dbReference type="InterPro" id="IPR059000">
    <property type="entry name" value="ATPase_P-type_domA"/>
</dbReference>
<dbReference type="PROSITE" id="PS50846">
    <property type="entry name" value="HMA_2"/>
    <property type="match status" value="3"/>
</dbReference>
<dbReference type="GO" id="GO:0016887">
    <property type="term" value="F:ATP hydrolysis activity"/>
    <property type="evidence" value="ECO:0007669"/>
    <property type="project" value="InterPro"/>
</dbReference>
<evidence type="ECO:0000256" key="2">
    <source>
        <dbReference type="ARBA" id="ARBA00006024"/>
    </source>
</evidence>
<dbReference type="GO" id="GO:0005524">
    <property type="term" value="F:ATP binding"/>
    <property type="evidence" value="ECO:0007669"/>
    <property type="project" value="UniProtKB-UniRule"/>
</dbReference>
<evidence type="ECO:0000256" key="1">
    <source>
        <dbReference type="ARBA" id="ARBA00004166"/>
    </source>
</evidence>
<dbReference type="InterPro" id="IPR027256">
    <property type="entry name" value="P-typ_ATPase_IB"/>
</dbReference>
<proteinExistence type="inferred from homology"/>
<dbReference type="CDD" id="cd02094">
    <property type="entry name" value="P-type_ATPase_Cu-like"/>
    <property type="match status" value="1"/>
</dbReference>
<dbReference type="SUPFAM" id="SSF81665">
    <property type="entry name" value="Calcium ATPase, transmembrane domain M"/>
    <property type="match status" value="1"/>
</dbReference>
<dbReference type="InterPro" id="IPR008250">
    <property type="entry name" value="ATPase_P-typ_transduc_dom_A_sf"/>
</dbReference>
<keyword evidence="4" id="KW-0813">Transport</keyword>
<evidence type="ECO:0000256" key="7">
    <source>
        <dbReference type="ARBA" id="ARBA00022737"/>
    </source>
</evidence>
<feature type="domain" description="HMA" evidence="18">
    <location>
        <begin position="153"/>
        <end position="219"/>
    </location>
</feature>
<evidence type="ECO:0000256" key="3">
    <source>
        <dbReference type="ARBA" id="ARBA00012517"/>
    </source>
</evidence>
<dbReference type="Gene3D" id="3.40.50.1000">
    <property type="entry name" value="HAD superfamily/HAD-like"/>
    <property type="match status" value="1"/>
</dbReference>
<dbReference type="Pfam" id="PF00702">
    <property type="entry name" value="Hydrolase"/>
    <property type="match status" value="1"/>
</dbReference>
<dbReference type="EC" id="7.2.2.8" evidence="3"/>
<dbReference type="SUPFAM" id="SSF81660">
    <property type="entry name" value="Metal cation-transporting ATPase, ATP-binding domain N"/>
    <property type="match status" value="1"/>
</dbReference>
<evidence type="ECO:0000256" key="8">
    <source>
        <dbReference type="ARBA" id="ARBA00022741"/>
    </source>
</evidence>
<evidence type="ECO:0000256" key="13">
    <source>
        <dbReference type="ARBA" id="ARBA00022989"/>
    </source>
</evidence>
<evidence type="ECO:0000256" key="12">
    <source>
        <dbReference type="ARBA" id="ARBA00022967"/>
    </source>
</evidence>
<dbReference type="Pfam" id="PF00403">
    <property type="entry name" value="HMA"/>
    <property type="match status" value="3"/>
</dbReference>
<dbReference type="GO" id="GO:0005507">
    <property type="term" value="F:copper ion binding"/>
    <property type="evidence" value="ECO:0007669"/>
    <property type="project" value="InterPro"/>
</dbReference>
<dbReference type="InterPro" id="IPR017969">
    <property type="entry name" value="Heavy-metal-associated_CS"/>
</dbReference>
<evidence type="ECO:0000256" key="14">
    <source>
        <dbReference type="ARBA" id="ARBA00023008"/>
    </source>
</evidence>
<dbReference type="InterPro" id="IPR023298">
    <property type="entry name" value="ATPase_P-typ_TM_dom_sf"/>
</dbReference>
<dbReference type="eggNOG" id="KOG0207">
    <property type="taxonomic scope" value="Eukaryota"/>
</dbReference>
<gene>
    <name evidence="19" type="ORF">L798_10358</name>
</gene>
<dbReference type="PRINTS" id="PR00119">
    <property type="entry name" value="CATATPASE"/>
</dbReference>
<dbReference type="OMA" id="DHMMESK"/>
<feature type="domain" description="HMA" evidence="18">
    <location>
        <begin position="229"/>
        <end position="295"/>
    </location>
</feature>
<evidence type="ECO:0000256" key="4">
    <source>
        <dbReference type="ARBA" id="ARBA00022448"/>
    </source>
</evidence>
<reference evidence="19 20" key="1">
    <citation type="journal article" date="2014" name="Nat. Commun.">
        <title>Molecular traces of alternative social organization in a termite genome.</title>
        <authorList>
            <person name="Terrapon N."/>
            <person name="Li C."/>
            <person name="Robertson H.M."/>
            <person name="Ji L."/>
            <person name="Meng X."/>
            <person name="Booth W."/>
            <person name="Chen Z."/>
            <person name="Childers C.P."/>
            <person name="Glastad K.M."/>
            <person name="Gokhale K."/>
            <person name="Gowin J."/>
            <person name="Gronenberg W."/>
            <person name="Hermansen R.A."/>
            <person name="Hu H."/>
            <person name="Hunt B.G."/>
            <person name="Huylmans A.K."/>
            <person name="Khalil S.M."/>
            <person name="Mitchell R.D."/>
            <person name="Munoz-Torres M.C."/>
            <person name="Mustard J.A."/>
            <person name="Pan H."/>
            <person name="Reese J.T."/>
            <person name="Scharf M.E."/>
            <person name="Sun F."/>
            <person name="Vogel H."/>
            <person name="Xiao J."/>
            <person name="Yang W."/>
            <person name="Yang Z."/>
            <person name="Yang Z."/>
            <person name="Zhou J."/>
            <person name="Zhu J."/>
            <person name="Brent C.S."/>
            <person name="Elsik C.G."/>
            <person name="Goodisman M.A."/>
            <person name="Liberles D.A."/>
            <person name="Roe R.M."/>
            <person name="Vargo E.L."/>
            <person name="Vilcinskas A."/>
            <person name="Wang J."/>
            <person name="Bornberg-Bauer E."/>
            <person name="Korb J."/>
            <person name="Zhang G."/>
            <person name="Liebig J."/>
        </authorList>
    </citation>
    <scope>NUCLEOTIDE SEQUENCE [LARGE SCALE GENOMIC DNA]</scope>
    <source>
        <tissue evidence="19">Whole organism</tissue>
    </source>
</reference>
<feature type="domain" description="HMA" evidence="18">
    <location>
        <begin position="49"/>
        <end position="115"/>
    </location>
</feature>
<dbReference type="FunFam" id="3.40.50.1000:FF:000031">
    <property type="entry name" value="Probable copper-transporting ATPase HMA5"/>
    <property type="match status" value="1"/>
</dbReference>
<dbReference type="InParanoid" id="A0A067R8T8"/>
<dbReference type="AlphaFoldDB" id="A0A067R8T8"/>
<dbReference type="Gene3D" id="2.70.150.10">
    <property type="entry name" value="Calcium-transporting ATPase, cytoplasmic transduction domain A"/>
    <property type="match status" value="1"/>
</dbReference>
<keyword evidence="8 17" id="KW-0547">Nucleotide-binding</keyword>
<dbReference type="Gene3D" id="3.40.1110.10">
    <property type="entry name" value="Calcium-transporting ATPase, cytoplasmic domain N"/>
    <property type="match status" value="1"/>
</dbReference>
<dbReference type="Pfam" id="PF00122">
    <property type="entry name" value="E1-E2_ATPase"/>
    <property type="match status" value="1"/>
</dbReference>
<evidence type="ECO:0000259" key="18">
    <source>
        <dbReference type="PROSITE" id="PS50846"/>
    </source>
</evidence>
<evidence type="ECO:0000256" key="10">
    <source>
        <dbReference type="ARBA" id="ARBA00022840"/>
    </source>
</evidence>
<feature type="transmembrane region" description="Helical" evidence="17">
    <location>
        <begin position="1048"/>
        <end position="1068"/>
    </location>
</feature>
<dbReference type="NCBIfam" id="TIGR01494">
    <property type="entry name" value="ATPase_P-type"/>
    <property type="match status" value="1"/>
</dbReference>
<dbReference type="SFLD" id="SFLDF00027">
    <property type="entry name" value="p-type_atpase"/>
    <property type="match status" value="1"/>
</dbReference>
<protein>
    <recommendedName>
        <fullName evidence="3">P-type Cu(+) transporter</fullName>
        <ecNumber evidence="3">7.2.2.8</ecNumber>
    </recommendedName>
</protein>
<dbReference type="CDD" id="cd00371">
    <property type="entry name" value="HMA"/>
    <property type="match status" value="4"/>
</dbReference>
<organism evidence="19 20">
    <name type="scientific">Zootermopsis nevadensis</name>
    <name type="common">Dampwood termite</name>
    <dbReference type="NCBI Taxonomy" id="136037"/>
    <lineage>
        <taxon>Eukaryota</taxon>
        <taxon>Metazoa</taxon>
        <taxon>Ecdysozoa</taxon>
        <taxon>Arthropoda</taxon>
        <taxon>Hexapoda</taxon>
        <taxon>Insecta</taxon>
        <taxon>Pterygota</taxon>
        <taxon>Neoptera</taxon>
        <taxon>Polyneoptera</taxon>
        <taxon>Dictyoptera</taxon>
        <taxon>Blattodea</taxon>
        <taxon>Blattoidea</taxon>
        <taxon>Termitoidae</taxon>
        <taxon>Termopsidae</taxon>
        <taxon>Zootermopsis</taxon>
    </lineage>
</organism>
<dbReference type="InterPro" id="IPR023299">
    <property type="entry name" value="ATPase_P-typ_cyto_dom_N"/>
</dbReference>
<dbReference type="GO" id="GO:0140581">
    <property type="term" value="F:P-type monovalent copper transporter activity"/>
    <property type="evidence" value="ECO:0007669"/>
    <property type="project" value="UniProtKB-EC"/>
</dbReference>
<feature type="transmembrane region" description="Helical" evidence="17">
    <location>
        <begin position="627"/>
        <end position="651"/>
    </location>
</feature>
<dbReference type="InterPro" id="IPR006121">
    <property type="entry name" value="HMA_dom"/>
</dbReference>
<name>A0A067R8T8_ZOONE</name>
<evidence type="ECO:0000256" key="6">
    <source>
        <dbReference type="ARBA" id="ARBA00022723"/>
    </source>
</evidence>
<dbReference type="GO" id="GO:0005802">
    <property type="term" value="C:trans-Golgi network"/>
    <property type="evidence" value="ECO:0007669"/>
    <property type="project" value="UniProtKB-ARBA"/>
</dbReference>